<protein>
    <submittedName>
        <fullName evidence="1">Uncharacterized protein</fullName>
    </submittedName>
</protein>
<dbReference type="Proteomes" id="UP001620626">
    <property type="component" value="Unassembled WGS sequence"/>
</dbReference>
<reference evidence="1 2" key="1">
    <citation type="submission" date="2024-10" db="EMBL/GenBank/DDBJ databases">
        <authorList>
            <person name="Kim D."/>
        </authorList>
    </citation>
    <scope>NUCLEOTIDE SEQUENCE [LARGE SCALE GENOMIC DNA]</scope>
    <source>
        <strain evidence="1">BH-2024</strain>
    </source>
</reference>
<keyword evidence="2" id="KW-1185">Reference proteome</keyword>
<sequence length="158" mass="17984">MASAKKTFFATADQLQEMASEIFAAADKQTKNGKFMEKAFVDELAMIDEFKANQRNFCHQMKKGQNILEAVKNSAGNAIVTAAKNLKLNPQTHEEALRKFEKMQSLSPENQLTIETFVKHCFAALKLFQQFITALEVHQMGLLLLIRVLADVFYYKIF</sequence>
<name>A0ABD2JD35_9BILA</name>
<comment type="caution">
    <text evidence="1">The sequence shown here is derived from an EMBL/GenBank/DDBJ whole genome shotgun (WGS) entry which is preliminary data.</text>
</comment>
<dbReference type="EMBL" id="JBICBT010001001">
    <property type="protein sequence ID" value="KAL3088388.1"/>
    <property type="molecule type" value="Genomic_DNA"/>
</dbReference>
<gene>
    <name evidence="1" type="ORF">niasHT_028741</name>
</gene>
<proteinExistence type="predicted"/>
<dbReference type="AlphaFoldDB" id="A0ABD2JD35"/>
<organism evidence="1 2">
    <name type="scientific">Heterodera trifolii</name>
    <dbReference type="NCBI Taxonomy" id="157864"/>
    <lineage>
        <taxon>Eukaryota</taxon>
        <taxon>Metazoa</taxon>
        <taxon>Ecdysozoa</taxon>
        <taxon>Nematoda</taxon>
        <taxon>Chromadorea</taxon>
        <taxon>Rhabditida</taxon>
        <taxon>Tylenchina</taxon>
        <taxon>Tylenchomorpha</taxon>
        <taxon>Tylenchoidea</taxon>
        <taxon>Heteroderidae</taxon>
        <taxon>Heteroderinae</taxon>
        <taxon>Heterodera</taxon>
    </lineage>
</organism>
<accession>A0ABD2JD35</accession>
<evidence type="ECO:0000313" key="1">
    <source>
        <dbReference type="EMBL" id="KAL3088388.1"/>
    </source>
</evidence>
<evidence type="ECO:0000313" key="2">
    <source>
        <dbReference type="Proteomes" id="UP001620626"/>
    </source>
</evidence>